<name>A0A0V1HSH3_9BILA</name>
<evidence type="ECO:0000256" key="1">
    <source>
        <dbReference type="SAM" id="MobiDB-lite"/>
    </source>
</evidence>
<evidence type="ECO:0000313" key="2">
    <source>
        <dbReference type="EMBL" id="KRZ13026.1"/>
    </source>
</evidence>
<evidence type="ECO:0000313" key="3">
    <source>
        <dbReference type="Proteomes" id="UP000055024"/>
    </source>
</evidence>
<feature type="region of interest" description="Disordered" evidence="1">
    <location>
        <begin position="21"/>
        <end position="49"/>
    </location>
</feature>
<dbReference type="Proteomes" id="UP000055024">
    <property type="component" value="Unassembled WGS sequence"/>
</dbReference>
<dbReference type="AlphaFoldDB" id="A0A0V1HSH3"/>
<organism evidence="2 3">
    <name type="scientific">Trichinella zimbabwensis</name>
    <dbReference type="NCBI Taxonomy" id="268475"/>
    <lineage>
        <taxon>Eukaryota</taxon>
        <taxon>Metazoa</taxon>
        <taxon>Ecdysozoa</taxon>
        <taxon>Nematoda</taxon>
        <taxon>Enoplea</taxon>
        <taxon>Dorylaimia</taxon>
        <taxon>Trichinellida</taxon>
        <taxon>Trichinellidae</taxon>
        <taxon>Trichinella</taxon>
    </lineage>
</organism>
<sequence>MYFSISVRSNSDIRTRLSRVHNRHATGSSSIKPHTMAHRRTRGTAENSTVPCQDELSRFPDGFEETAIYGTSVMLKVVRRLFNPKMFLQPLDHPQKWCITCQTRRTKTTAQMPSATASTDEHVDETANLRGDIGGSTQIIHPNSVSTATGSSSTIPHSMAHRRTRGTAENSTVPCQDELSLFPDGFEETAIYGTSWSADHPIQECFSATGSSSIKPHTMAHHRRRGPAENSTVLCQDELSRFPDGFEETAIYGTSVMLKVVRRLFNPKMFLQPLDHPQKCCRSVSKWSDVPFLTPLSACGEQLPRNCWCDCLHLQPDDTSTTSQLETLVDVFHHLDDFDDRRNCLQTSRVVVEVRREGGLLSCLWPALDRLLEQTPGCGELI</sequence>
<accession>A0A0V1HSH3</accession>
<proteinExistence type="predicted"/>
<keyword evidence="3" id="KW-1185">Reference proteome</keyword>
<dbReference type="EMBL" id="JYDP01000035">
    <property type="protein sequence ID" value="KRZ13026.1"/>
    <property type="molecule type" value="Genomic_DNA"/>
</dbReference>
<comment type="caution">
    <text evidence="2">The sequence shown here is derived from an EMBL/GenBank/DDBJ whole genome shotgun (WGS) entry which is preliminary data.</text>
</comment>
<reference evidence="2 3" key="1">
    <citation type="submission" date="2015-01" db="EMBL/GenBank/DDBJ databases">
        <title>Evolution of Trichinella species and genotypes.</title>
        <authorList>
            <person name="Korhonen P.K."/>
            <person name="Edoardo P."/>
            <person name="Giuseppe L.R."/>
            <person name="Gasser R.B."/>
        </authorList>
    </citation>
    <scope>NUCLEOTIDE SEQUENCE [LARGE SCALE GENOMIC DNA]</scope>
    <source>
        <strain evidence="2">ISS1029</strain>
    </source>
</reference>
<protein>
    <submittedName>
        <fullName evidence="2">Uncharacterized protein</fullName>
    </submittedName>
</protein>
<gene>
    <name evidence="2" type="ORF">T11_14655</name>
</gene>